<comment type="caution">
    <text evidence="2">The sequence shown here is derived from an EMBL/GenBank/DDBJ whole genome shotgun (WGS) entry which is preliminary data.</text>
</comment>
<evidence type="ECO:0000313" key="2">
    <source>
        <dbReference type="EMBL" id="KAG8564663.1"/>
    </source>
</evidence>
<proteinExistence type="predicted"/>
<organism evidence="2 3">
    <name type="scientific">Engystomops pustulosus</name>
    <name type="common">Tungara frog</name>
    <name type="synonym">Physalaemus pustulosus</name>
    <dbReference type="NCBI Taxonomy" id="76066"/>
    <lineage>
        <taxon>Eukaryota</taxon>
        <taxon>Metazoa</taxon>
        <taxon>Chordata</taxon>
        <taxon>Craniata</taxon>
        <taxon>Vertebrata</taxon>
        <taxon>Euteleostomi</taxon>
        <taxon>Amphibia</taxon>
        <taxon>Batrachia</taxon>
        <taxon>Anura</taxon>
        <taxon>Neobatrachia</taxon>
        <taxon>Hyloidea</taxon>
        <taxon>Leptodactylidae</taxon>
        <taxon>Leiuperinae</taxon>
        <taxon>Engystomops</taxon>
    </lineage>
</organism>
<keyword evidence="3" id="KW-1185">Reference proteome</keyword>
<name>A0AAV7AXW9_ENGPU</name>
<gene>
    <name evidence="2" type="ORF">GDO81_016547</name>
</gene>
<evidence type="ECO:0000256" key="1">
    <source>
        <dbReference type="SAM" id="MobiDB-lite"/>
    </source>
</evidence>
<dbReference type="AlphaFoldDB" id="A0AAV7AXW9"/>
<accession>A0AAV7AXW9</accession>
<feature type="region of interest" description="Disordered" evidence="1">
    <location>
        <begin position="1"/>
        <end position="28"/>
    </location>
</feature>
<sequence>MTRHRHQDKNSQRSQLTDPPPAQPGRNIGNRLYISHIDIHTGPCYVRRVHSLQGESLRRLIGLQIKGGGSITLKI</sequence>
<dbReference type="EMBL" id="WNYA01000007">
    <property type="protein sequence ID" value="KAG8564663.1"/>
    <property type="molecule type" value="Genomic_DNA"/>
</dbReference>
<dbReference type="Proteomes" id="UP000824782">
    <property type="component" value="Unassembled WGS sequence"/>
</dbReference>
<evidence type="ECO:0000313" key="3">
    <source>
        <dbReference type="Proteomes" id="UP000824782"/>
    </source>
</evidence>
<reference evidence="2" key="1">
    <citation type="thesis" date="2020" institute="ProQuest LLC" country="789 East Eisenhower Parkway, Ann Arbor, MI, USA">
        <title>Comparative Genomics and Chromosome Evolution.</title>
        <authorList>
            <person name="Mudd A.B."/>
        </authorList>
    </citation>
    <scope>NUCLEOTIDE SEQUENCE</scope>
    <source>
        <strain evidence="2">237g6f4</strain>
        <tissue evidence="2">Blood</tissue>
    </source>
</reference>
<protein>
    <submittedName>
        <fullName evidence="2">Uncharacterized protein</fullName>
    </submittedName>
</protein>